<dbReference type="CDD" id="cd06557">
    <property type="entry name" value="KPHMT-like"/>
    <property type="match status" value="1"/>
</dbReference>
<dbReference type="NCBIfam" id="TIGR00222">
    <property type="entry name" value="panB"/>
    <property type="match status" value="1"/>
</dbReference>
<dbReference type="PANTHER" id="PTHR20881:SF0">
    <property type="entry name" value="3-METHYL-2-OXOBUTANOATE HYDROXYMETHYLTRANSFERASE"/>
    <property type="match status" value="1"/>
</dbReference>
<keyword evidence="4 7" id="KW-0566">Pantothenate biosynthesis</keyword>
<dbReference type="GO" id="GO:0003864">
    <property type="term" value="F:3-methyl-2-oxobutanoate hydroxymethyltransferase activity"/>
    <property type="evidence" value="ECO:0007669"/>
    <property type="project" value="UniProtKB-UniRule"/>
</dbReference>
<dbReference type="OrthoDB" id="9781789at2"/>
<dbReference type="KEGG" id="blag:BLTE_28560"/>
<feature type="binding site" evidence="7 9">
    <location>
        <position position="95"/>
    </location>
    <ligand>
        <name>3-methyl-2-oxobutanoate</name>
        <dbReference type="ChEBI" id="CHEBI:11851"/>
    </ligand>
</feature>
<protein>
    <recommendedName>
        <fullName evidence="7">3-methyl-2-oxobutanoate hydroxymethyltransferase</fullName>
        <ecNumber evidence="7">2.1.2.11</ecNumber>
    </recommendedName>
    <alternativeName>
        <fullName evidence="7">Ketopantoate hydroxymethyltransferase</fullName>
        <shortName evidence="7">KPHMT</shortName>
    </alternativeName>
</protein>
<feature type="binding site" evidence="7 10">
    <location>
        <position position="95"/>
    </location>
    <ligand>
        <name>Mg(2+)</name>
        <dbReference type="ChEBI" id="CHEBI:18420"/>
    </ligand>
</feature>
<dbReference type="EMBL" id="AP018907">
    <property type="protein sequence ID" value="BBF94171.1"/>
    <property type="molecule type" value="Genomic_DNA"/>
</dbReference>
<keyword evidence="11" id="KW-0489">Methyltransferase</keyword>
<evidence type="ECO:0000256" key="10">
    <source>
        <dbReference type="PIRSR" id="PIRSR000388-3"/>
    </source>
</evidence>
<evidence type="ECO:0000256" key="3">
    <source>
        <dbReference type="ARBA" id="ARBA00011424"/>
    </source>
</evidence>
<feature type="binding site" evidence="7 10">
    <location>
        <position position="56"/>
    </location>
    <ligand>
        <name>Mg(2+)</name>
        <dbReference type="ChEBI" id="CHEBI:18420"/>
    </ligand>
</feature>
<evidence type="ECO:0000256" key="7">
    <source>
        <dbReference type="HAMAP-Rule" id="MF_00156"/>
    </source>
</evidence>
<keyword evidence="5 7" id="KW-0808">Transferase</keyword>
<evidence type="ECO:0000256" key="4">
    <source>
        <dbReference type="ARBA" id="ARBA00022655"/>
    </source>
</evidence>
<dbReference type="EC" id="2.1.2.11" evidence="7"/>
<name>A0A348G3N8_9HYPH</name>
<dbReference type="GO" id="GO:0008168">
    <property type="term" value="F:methyltransferase activity"/>
    <property type="evidence" value="ECO:0007669"/>
    <property type="project" value="UniProtKB-KW"/>
</dbReference>
<keyword evidence="7 10" id="KW-0479">Metal-binding</keyword>
<evidence type="ECO:0000256" key="9">
    <source>
        <dbReference type="PIRSR" id="PIRSR000388-2"/>
    </source>
</evidence>
<comment type="subunit">
    <text evidence="3 7">Homodecamer; pentamer of dimers.</text>
</comment>
<dbReference type="InterPro" id="IPR040442">
    <property type="entry name" value="Pyrv_kinase-like_dom_sf"/>
</dbReference>
<accession>A0A348G3N8</accession>
<evidence type="ECO:0000256" key="5">
    <source>
        <dbReference type="ARBA" id="ARBA00022679"/>
    </source>
</evidence>
<comment type="function">
    <text evidence="6 7">Catalyzes the reversible reaction in which hydroxymethyl group from 5,10-methylenetetrahydrofolate is transferred onto alpha-ketoisovalerate to form ketopantoate.</text>
</comment>
<comment type="subcellular location">
    <subcellularLocation>
        <location evidence="7">Cytoplasm</location>
    </subcellularLocation>
</comment>
<proteinExistence type="inferred from homology"/>
<dbReference type="FunFam" id="3.20.20.60:FF:000003">
    <property type="entry name" value="3-methyl-2-oxobutanoate hydroxymethyltransferase"/>
    <property type="match status" value="1"/>
</dbReference>
<dbReference type="UniPathway" id="UPA00028">
    <property type="reaction ID" value="UER00003"/>
</dbReference>
<dbReference type="Gene3D" id="3.20.20.60">
    <property type="entry name" value="Phosphoenolpyruvate-binding domains"/>
    <property type="match status" value="1"/>
</dbReference>
<comment type="pathway">
    <text evidence="1 7">Cofactor biosynthesis; (R)-pantothenate biosynthesis; (R)-pantoate from 3-methyl-2-oxobutanoate: step 1/2.</text>
</comment>
<dbReference type="AlphaFoldDB" id="A0A348G3N8"/>
<organism evidence="11 12">
    <name type="scientific">Blastochloris tepida</name>
    <dbReference type="NCBI Taxonomy" id="2233851"/>
    <lineage>
        <taxon>Bacteria</taxon>
        <taxon>Pseudomonadati</taxon>
        <taxon>Pseudomonadota</taxon>
        <taxon>Alphaproteobacteria</taxon>
        <taxon>Hyphomicrobiales</taxon>
        <taxon>Blastochloridaceae</taxon>
        <taxon>Blastochloris</taxon>
    </lineage>
</organism>
<evidence type="ECO:0000313" key="11">
    <source>
        <dbReference type="EMBL" id="BBF94171.1"/>
    </source>
</evidence>
<dbReference type="Pfam" id="PF02548">
    <property type="entry name" value="Pantoate_transf"/>
    <property type="match status" value="1"/>
</dbReference>
<dbReference type="NCBIfam" id="NF001452">
    <property type="entry name" value="PRK00311.1"/>
    <property type="match status" value="1"/>
</dbReference>
<dbReference type="SUPFAM" id="SSF51621">
    <property type="entry name" value="Phosphoenolpyruvate/pyruvate domain"/>
    <property type="match status" value="1"/>
</dbReference>
<sequence>MSVHASLSPASAEVRRLSAPDIRSRKGGEPIVALTAYHAHTARIADASCDVILVGDSLGMVMHGLESTVPVTLDMMILQAQAVMRGSRRALVVVDMPFGSYEASREEAFHSCVRVMKETGCGAVKLEGGRRMAETIRFLVERGIPVMAHIGLTPQSINVLGGFRAQGREEADWGPIEDDARAVAEAGAFAMVIEAVAEPLARKITAEVPCPTIGIGASPACDGQVLVMEDMLGLTPRVPKFVKRFGDLGPGIAAAIEAYASEVRARTFPGPEHTYAMKKPAK</sequence>
<dbReference type="InterPro" id="IPR015813">
    <property type="entry name" value="Pyrv/PenolPyrv_kinase-like_dom"/>
</dbReference>
<keyword evidence="12" id="KW-1185">Reference proteome</keyword>
<dbReference type="PANTHER" id="PTHR20881">
    <property type="entry name" value="3-METHYL-2-OXOBUTANOATE HYDROXYMETHYLTRANSFERASE"/>
    <property type="match status" value="1"/>
</dbReference>
<dbReference type="GO" id="GO:0032259">
    <property type="term" value="P:methylation"/>
    <property type="evidence" value="ECO:0007669"/>
    <property type="project" value="UniProtKB-KW"/>
</dbReference>
<evidence type="ECO:0000256" key="6">
    <source>
        <dbReference type="ARBA" id="ARBA00056497"/>
    </source>
</evidence>
<dbReference type="RefSeq" id="WP_126401309.1">
    <property type="nucleotide sequence ID" value="NZ_AP018907.1"/>
</dbReference>
<comment type="similarity">
    <text evidence="2 7">Belongs to the PanB family.</text>
</comment>
<keyword evidence="7" id="KW-0963">Cytoplasm</keyword>
<evidence type="ECO:0000256" key="2">
    <source>
        <dbReference type="ARBA" id="ARBA00008676"/>
    </source>
</evidence>
<reference evidence="11 12" key="1">
    <citation type="submission" date="2018-08" db="EMBL/GenBank/DDBJ databases">
        <title>Complete genome sequencing of Blastochloris tepida GI.</title>
        <authorList>
            <person name="Tsukatani Y."/>
            <person name="Mori H."/>
        </authorList>
    </citation>
    <scope>NUCLEOTIDE SEQUENCE [LARGE SCALE GENOMIC DNA]</scope>
    <source>
        <strain evidence="11 12">GI</strain>
    </source>
</reference>
<feature type="binding site" evidence="7 9">
    <location>
        <position position="125"/>
    </location>
    <ligand>
        <name>3-methyl-2-oxobutanoate</name>
        <dbReference type="ChEBI" id="CHEBI:11851"/>
    </ligand>
</feature>
<keyword evidence="7 10" id="KW-0460">Magnesium</keyword>
<evidence type="ECO:0000256" key="8">
    <source>
        <dbReference type="PIRSR" id="PIRSR000388-1"/>
    </source>
</evidence>
<dbReference type="HAMAP" id="MF_00156">
    <property type="entry name" value="PanB"/>
    <property type="match status" value="1"/>
</dbReference>
<evidence type="ECO:0000313" key="12">
    <source>
        <dbReference type="Proteomes" id="UP000266934"/>
    </source>
</evidence>
<comment type="cofactor">
    <cofactor evidence="7 10">
        <name>Mg(2+)</name>
        <dbReference type="ChEBI" id="CHEBI:18420"/>
    </cofactor>
    <text evidence="7 10">Binds 1 Mg(2+) ion per subunit.</text>
</comment>
<dbReference type="PIRSF" id="PIRSF000388">
    <property type="entry name" value="Pantoate_hydroxy_MeTrfase"/>
    <property type="match status" value="1"/>
</dbReference>
<evidence type="ECO:0000256" key="1">
    <source>
        <dbReference type="ARBA" id="ARBA00005033"/>
    </source>
</evidence>
<gene>
    <name evidence="11" type="primary">panB3</name>
    <name evidence="7" type="synonym">panB</name>
    <name evidence="11" type="ORF">BLTE_28560</name>
</gene>
<feature type="binding site" evidence="7 10">
    <location>
        <position position="127"/>
    </location>
    <ligand>
        <name>Mg(2+)</name>
        <dbReference type="ChEBI" id="CHEBI:18420"/>
    </ligand>
</feature>
<dbReference type="InterPro" id="IPR003700">
    <property type="entry name" value="Pantoate_hydroxy_MeTrfase"/>
</dbReference>
<dbReference type="GO" id="GO:0015940">
    <property type="term" value="P:pantothenate biosynthetic process"/>
    <property type="evidence" value="ECO:0007669"/>
    <property type="project" value="UniProtKB-UniRule"/>
</dbReference>
<dbReference type="Proteomes" id="UP000266934">
    <property type="component" value="Chromosome"/>
</dbReference>
<dbReference type="GO" id="GO:0000287">
    <property type="term" value="F:magnesium ion binding"/>
    <property type="evidence" value="ECO:0007669"/>
    <property type="project" value="TreeGrafter"/>
</dbReference>
<feature type="active site" description="Proton acceptor" evidence="7 8">
    <location>
        <position position="194"/>
    </location>
</feature>
<comment type="catalytic activity">
    <reaction evidence="7">
        <text>(6R)-5,10-methylene-5,6,7,8-tetrahydrofolate + 3-methyl-2-oxobutanoate + H2O = 2-dehydropantoate + (6S)-5,6,7,8-tetrahydrofolate</text>
        <dbReference type="Rhea" id="RHEA:11824"/>
        <dbReference type="ChEBI" id="CHEBI:11561"/>
        <dbReference type="ChEBI" id="CHEBI:11851"/>
        <dbReference type="ChEBI" id="CHEBI:15377"/>
        <dbReference type="ChEBI" id="CHEBI:15636"/>
        <dbReference type="ChEBI" id="CHEBI:57453"/>
        <dbReference type="EC" id="2.1.2.11"/>
    </reaction>
</comment>
<dbReference type="GO" id="GO:0005737">
    <property type="term" value="C:cytoplasm"/>
    <property type="evidence" value="ECO:0007669"/>
    <property type="project" value="UniProtKB-SubCell"/>
</dbReference>
<feature type="binding site" evidence="7 9">
    <location>
        <begin position="56"/>
        <end position="57"/>
    </location>
    <ligand>
        <name>3-methyl-2-oxobutanoate</name>
        <dbReference type="ChEBI" id="CHEBI:11851"/>
    </ligand>
</feature>